<evidence type="ECO:0000256" key="3">
    <source>
        <dbReference type="ARBA" id="ARBA00022490"/>
    </source>
</evidence>
<dbReference type="AlphaFoldDB" id="A0A6P4YJS5"/>
<dbReference type="PANTHER" id="PTHR23330:SF10">
    <property type="entry name" value="WH2 DOMAIN-CONTAINING PROTEIN"/>
    <property type="match status" value="1"/>
</dbReference>
<reference evidence="10" key="1">
    <citation type="submission" date="2025-08" db="UniProtKB">
        <authorList>
            <consortium name="RefSeq"/>
        </authorList>
    </citation>
    <scope>IDENTIFICATION</scope>
    <source>
        <tissue evidence="10">Gonad</tissue>
    </source>
</reference>
<dbReference type="Proteomes" id="UP000515135">
    <property type="component" value="Unplaced"/>
</dbReference>
<evidence type="ECO:0000256" key="5">
    <source>
        <dbReference type="ARBA" id="ARBA00023203"/>
    </source>
</evidence>
<sequence length="758" mass="86840">MSITYSMEQPDSLEGWIAIKETPFDDPDARTRLKFLVGWNNAENKLAITCHNVAKCKKRSSDDDRSWAGMFSFQDIRHAHQQMSLVYPQLEPYLPVMPEEMSTLWGYLNYYMGTYNNDTEVSETVVSDVETYLRVALDVCGKKLVVDTLFMEDSSTDAYFENLNDLKRRGYEDAVSRAADHLKEVLALRAGSINMLDMLGVYELEGTAVEDLLLAMVELFHYNLQPFLDVREVAFIKRQELQELVQDPDIGEGRRSQYVKEYNEWQTQYETATDAILQLQIKYFSECVDISTGMKERMLADKQKFGKATWDLHASGRLNRIEEKVSGDTLQMLRAKEKQFQTLRRKIKQEMAFLEEGTNLKLELEKLEQKYYSIQIKLYDVQLKVMEEEEALCRKQLGVIQKELKDEEDTVMFYDACETPEDLEDVDLPQFNNSQADPRVTQLKITLNKIFRKRAFIRNNKKMLIRQKQDEEDAKRQQQDDVTRHHAIQMKRDQQKQEEENRKEWRDSERQKALDRLKNYKKKYPSPVTIKPPRYQAPGQRKRTGSQPKETVQRTRKKSPSSKSGQANVVASKSNNKPTDGSSTTSMVTPPAPPPPPPYPPPGCTLPPPPPPPPPSPQQPPPPPPPPPPPGLQTPAGFQPKLKPRKNSDRTKQEQKTLGSIDPKDIVAARQHLKKPPEETRSGNLQGGGDPMTNVLAQLKLGIKLKPVQRSEESNVTSLSDSNAKLLTEALDRIKRRTETPSDDEDGVDDLDEWESSN</sequence>
<organism evidence="9 10">
    <name type="scientific">Branchiostoma belcheri</name>
    <name type="common">Amphioxus</name>
    <dbReference type="NCBI Taxonomy" id="7741"/>
    <lineage>
        <taxon>Eukaryota</taxon>
        <taxon>Metazoa</taxon>
        <taxon>Chordata</taxon>
        <taxon>Cephalochordata</taxon>
        <taxon>Leptocardii</taxon>
        <taxon>Amphioxiformes</taxon>
        <taxon>Branchiostomatidae</taxon>
        <taxon>Branchiostoma</taxon>
    </lineage>
</organism>
<evidence type="ECO:0000256" key="6">
    <source>
        <dbReference type="SAM" id="MobiDB-lite"/>
    </source>
</evidence>
<feature type="compositionally biased region" description="Basic and acidic residues" evidence="6">
    <location>
        <begin position="646"/>
        <end position="655"/>
    </location>
</feature>
<dbReference type="RefSeq" id="XP_019618937.1">
    <property type="nucleotide sequence ID" value="XM_019763378.1"/>
</dbReference>
<feature type="region of interest" description="Disordered" evidence="6">
    <location>
        <begin position="733"/>
        <end position="758"/>
    </location>
</feature>
<keyword evidence="4" id="KW-0175">Coiled coil</keyword>
<protein>
    <submittedName>
        <fullName evidence="10">Junction-mediating and -regulatory protein-like</fullName>
    </submittedName>
</protein>
<keyword evidence="9" id="KW-1185">Reference proteome</keyword>
<dbReference type="GeneID" id="109465890"/>
<evidence type="ECO:0000313" key="9">
    <source>
        <dbReference type="Proteomes" id="UP000515135"/>
    </source>
</evidence>
<dbReference type="GO" id="GO:0012505">
    <property type="term" value="C:endomembrane system"/>
    <property type="evidence" value="ECO:0007669"/>
    <property type="project" value="UniProtKB-SubCell"/>
</dbReference>
<evidence type="ECO:0000313" key="10">
    <source>
        <dbReference type="RefSeq" id="XP_019618937.1"/>
    </source>
</evidence>
<dbReference type="KEGG" id="bbel:109465890"/>
<dbReference type="GO" id="GO:0003779">
    <property type="term" value="F:actin binding"/>
    <property type="evidence" value="ECO:0007669"/>
    <property type="project" value="UniProtKB-KW"/>
</dbReference>
<dbReference type="OrthoDB" id="10038839at2759"/>
<gene>
    <name evidence="10" type="primary">LOC109465890</name>
</gene>
<keyword evidence="3" id="KW-0963">Cytoplasm</keyword>
<dbReference type="InterPro" id="IPR031808">
    <property type="entry name" value="JMY/WHAMM_N"/>
</dbReference>
<feature type="domain" description="JMY/WHAMM N-terminal" evidence="8">
    <location>
        <begin position="11"/>
        <end position="160"/>
    </location>
</feature>
<evidence type="ECO:0000256" key="2">
    <source>
        <dbReference type="ARBA" id="ARBA00004496"/>
    </source>
</evidence>
<dbReference type="GO" id="GO:0071933">
    <property type="term" value="F:Arp2/3 complex binding"/>
    <property type="evidence" value="ECO:0007669"/>
    <property type="project" value="TreeGrafter"/>
</dbReference>
<feature type="compositionally biased region" description="Acidic residues" evidence="6">
    <location>
        <begin position="741"/>
        <end position="758"/>
    </location>
</feature>
<name>A0A6P4YJS5_BRABE</name>
<dbReference type="Pfam" id="PF15871">
    <property type="entry name" value="JMY"/>
    <property type="match status" value="1"/>
</dbReference>
<dbReference type="InterPro" id="IPR031738">
    <property type="entry name" value="JMY/WHAMM"/>
</dbReference>
<evidence type="ECO:0000256" key="1">
    <source>
        <dbReference type="ARBA" id="ARBA00004308"/>
    </source>
</evidence>
<feature type="domain" description="JMY/WHAMM middle" evidence="7">
    <location>
        <begin position="161"/>
        <end position="423"/>
    </location>
</feature>
<proteinExistence type="predicted"/>
<feature type="region of interest" description="Disordered" evidence="6">
    <location>
        <begin position="467"/>
        <end position="693"/>
    </location>
</feature>
<feature type="compositionally biased region" description="Basic and acidic residues" evidence="6">
    <location>
        <begin position="467"/>
        <end position="518"/>
    </location>
</feature>
<keyword evidence="5" id="KW-0009">Actin-binding</keyword>
<comment type="subcellular location">
    <subcellularLocation>
        <location evidence="2">Cytoplasm</location>
    </subcellularLocation>
    <subcellularLocation>
        <location evidence="1">Endomembrane system</location>
    </subcellularLocation>
</comment>
<evidence type="ECO:0000259" key="8">
    <source>
        <dbReference type="Pfam" id="PF15920"/>
    </source>
</evidence>
<evidence type="ECO:0000259" key="7">
    <source>
        <dbReference type="Pfam" id="PF15871"/>
    </source>
</evidence>
<dbReference type="GO" id="GO:0034314">
    <property type="term" value="P:Arp2/3 complex-mediated actin nucleation"/>
    <property type="evidence" value="ECO:0007669"/>
    <property type="project" value="TreeGrafter"/>
</dbReference>
<dbReference type="GO" id="GO:0005737">
    <property type="term" value="C:cytoplasm"/>
    <property type="evidence" value="ECO:0007669"/>
    <property type="project" value="UniProtKB-SubCell"/>
</dbReference>
<dbReference type="Pfam" id="PF15920">
    <property type="entry name" value="WHAMM-JMY_N"/>
    <property type="match status" value="1"/>
</dbReference>
<evidence type="ECO:0000256" key="4">
    <source>
        <dbReference type="ARBA" id="ARBA00023054"/>
    </source>
</evidence>
<accession>A0A6P4YJS5</accession>
<feature type="compositionally biased region" description="Pro residues" evidence="6">
    <location>
        <begin position="590"/>
        <end position="632"/>
    </location>
</feature>
<feature type="compositionally biased region" description="Polar residues" evidence="6">
    <location>
        <begin position="561"/>
        <end position="588"/>
    </location>
</feature>
<dbReference type="PANTHER" id="PTHR23330">
    <property type="entry name" value="P300 TRANSCRIPTIONAL COFACTOR JMY-RELATED"/>
    <property type="match status" value="1"/>
</dbReference>